<gene>
    <name evidence="3" type="ORF">OESDEN_15943</name>
</gene>
<name>A0A0B1SMA2_OESDE</name>
<organism evidence="3 4">
    <name type="scientific">Oesophagostomum dentatum</name>
    <name type="common">Nodular worm</name>
    <dbReference type="NCBI Taxonomy" id="61180"/>
    <lineage>
        <taxon>Eukaryota</taxon>
        <taxon>Metazoa</taxon>
        <taxon>Ecdysozoa</taxon>
        <taxon>Nematoda</taxon>
        <taxon>Chromadorea</taxon>
        <taxon>Rhabditida</taxon>
        <taxon>Rhabditina</taxon>
        <taxon>Rhabditomorpha</taxon>
        <taxon>Strongyloidea</taxon>
        <taxon>Strongylidae</taxon>
        <taxon>Oesophagostomum</taxon>
    </lineage>
</organism>
<protein>
    <recommendedName>
        <fullName evidence="2">NADAR domain-containing protein</fullName>
    </recommendedName>
</protein>
<dbReference type="Gene3D" id="1.10.357.40">
    <property type="entry name" value="YbiA-like"/>
    <property type="match status" value="1"/>
</dbReference>
<dbReference type="Pfam" id="PF08719">
    <property type="entry name" value="NADAR"/>
    <property type="match status" value="1"/>
</dbReference>
<proteinExistence type="predicted"/>
<dbReference type="OrthoDB" id="206452at2759"/>
<dbReference type="AlphaFoldDB" id="A0A0B1SMA2"/>
<evidence type="ECO:0000313" key="3">
    <source>
        <dbReference type="EMBL" id="KHJ84345.1"/>
    </source>
</evidence>
<keyword evidence="4" id="KW-1185">Reference proteome</keyword>
<accession>A0A0B1SMA2</accession>
<dbReference type="NCBIfam" id="TIGR02464">
    <property type="entry name" value="ribofla_fusion"/>
    <property type="match status" value="1"/>
</dbReference>
<evidence type="ECO:0000259" key="2">
    <source>
        <dbReference type="Pfam" id="PF08719"/>
    </source>
</evidence>
<dbReference type="Proteomes" id="UP000053660">
    <property type="component" value="Unassembled WGS sequence"/>
</dbReference>
<evidence type="ECO:0000313" key="4">
    <source>
        <dbReference type="Proteomes" id="UP000053660"/>
    </source>
</evidence>
<feature type="compositionally biased region" description="Acidic residues" evidence="1">
    <location>
        <begin position="19"/>
        <end position="40"/>
    </location>
</feature>
<dbReference type="InterPro" id="IPR037238">
    <property type="entry name" value="YbiA-like_sf"/>
</dbReference>
<feature type="region of interest" description="Disordered" evidence="1">
    <location>
        <begin position="1"/>
        <end position="40"/>
    </location>
</feature>
<feature type="domain" description="NADAR" evidence="2">
    <location>
        <begin position="62"/>
        <end position="208"/>
    </location>
</feature>
<sequence>MDVPDLSRASKRHLTSEGDSVEDDESFAEDGSEDDEEDETFLDPPVLKSLISDETIIPFFSDKYVFSNHYPCRRLIIHGKRFTSTEQYYMWSKAKFCKDYSAANAILYLNDPKMIKQVGSQLENFDETRWRHFAWRVMMKAVMAKFKLDRRMRYQLFRTAGSVLVEASPHDIYWGIGLSIDDPNVADPTQWKGLNVMGEVLMQIRDVLLESPLYSEEVAKAKQNLLTTS</sequence>
<dbReference type="EMBL" id="KN568963">
    <property type="protein sequence ID" value="KHJ84345.1"/>
    <property type="molecule type" value="Genomic_DNA"/>
</dbReference>
<evidence type="ECO:0000256" key="1">
    <source>
        <dbReference type="SAM" id="MobiDB-lite"/>
    </source>
</evidence>
<dbReference type="SUPFAM" id="SSF143990">
    <property type="entry name" value="YbiA-like"/>
    <property type="match status" value="1"/>
</dbReference>
<dbReference type="InterPro" id="IPR012816">
    <property type="entry name" value="NADAR"/>
</dbReference>
<reference evidence="3 4" key="1">
    <citation type="submission" date="2014-03" db="EMBL/GenBank/DDBJ databases">
        <title>Draft genome of the hookworm Oesophagostomum dentatum.</title>
        <authorList>
            <person name="Mitreva M."/>
        </authorList>
    </citation>
    <scope>NUCLEOTIDE SEQUENCE [LARGE SCALE GENOMIC DNA]</scope>
    <source>
        <strain evidence="3 4">OD-Hann</strain>
    </source>
</reference>
<dbReference type="CDD" id="cd15457">
    <property type="entry name" value="NADAR"/>
    <property type="match status" value="1"/>
</dbReference>